<organism evidence="1 2">
    <name type="scientific">Streptomyces wuyuanensis</name>
    <dbReference type="NCBI Taxonomy" id="1196353"/>
    <lineage>
        <taxon>Bacteria</taxon>
        <taxon>Bacillati</taxon>
        <taxon>Actinomycetota</taxon>
        <taxon>Actinomycetes</taxon>
        <taxon>Kitasatosporales</taxon>
        <taxon>Streptomycetaceae</taxon>
        <taxon>Streptomyces</taxon>
    </lineage>
</organism>
<dbReference type="Gene3D" id="3.30.420.280">
    <property type="match status" value="1"/>
</dbReference>
<dbReference type="EMBL" id="FNHI01000013">
    <property type="protein sequence ID" value="SDM77129.1"/>
    <property type="molecule type" value="Genomic_DNA"/>
</dbReference>
<dbReference type="GeneID" id="40831225"/>
<dbReference type="RefSeq" id="WP_093656609.1">
    <property type="nucleotide sequence ID" value="NZ_FNHI01000013.1"/>
</dbReference>
<dbReference type="Gene3D" id="3.40.50.300">
    <property type="entry name" value="P-loop containing nucleotide triphosphate hydrolases"/>
    <property type="match status" value="1"/>
</dbReference>
<accession>A0A1G9VXV7</accession>
<dbReference type="OrthoDB" id="4498710at2"/>
<dbReference type="InterPro" id="IPR027417">
    <property type="entry name" value="P-loop_NTPase"/>
</dbReference>
<keyword evidence="2" id="KW-1185">Reference proteome</keyword>
<reference evidence="2" key="1">
    <citation type="submission" date="2016-10" db="EMBL/GenBank/DDBJ databases">
        <authorList>
            <person name="Varghese N."/>
            <person name="Submissions S."/>
        </authorList>
    </citation>
    <scope>NUCLEOTIDE SEQUENCE [LARGE SCALE GENOMIC DNA]</scope>
    <source>
        <strain evidence="2">CGMCC 4.7042</strain>
    </source>
</reference>
<evidence type="ECO:0000313" key="2">
    <source>
        <dbReference type="Proteomes" id="UP000199063"/>
    </source>
</evidence>
<evidence type="ECO:0000313" key="1">
    <source>
        <dbReference type="EMBL" id="SDM77129.1"/>
    </source>
</evidence>
<protein>
    <submittedName>
        <fullName evidence="1">Phage terminase, large subunit, PBSX family</fullName>
    </submittedName>
</protein>
<proteinExistence type="predicted"/>
<gene>
    <name evidence="1" type="ORF">SAMN05444921_11345</name>
</gene>
<dbReference type="Pfam" id="PF03237">
    <property type="entry name" value="Terminase_6N"/>
    <property type="match status" value="1"/>
</dbReference>
<name>A0A1G9VXV7_9ACTN</name>
<sequence length="431" mass="47768">MLRDVPLPLSPRQVASIVEAQDAPIALWSGAVSSGKTIASLIAFLIRLTLAPDHGLIVVIGRTLQTIERNIIDPLQSRHLFGPLAAHVHHTTGATTATILGRTVHLIGASDARAEGRIRGSTIALAYVDEATLVPHAFWMMLLSRLRVGSQSRLLATTNPDGPFHWLRKEFILRAAEVGLTNWHFTLDDNPSLDPGFVRRLKAQYIGLWYRRFILGEWCLASGAVYDMFDEARNVVDLMPYMRRWTAVGVDYGTVNPFSAVLIGHGEDDHLYAVSEYRHDSTAAHRQLTDAEYSRNVRQWLANVRRPGEHGAARGVRPEWIFVDPSAASFMNQLWTERVPGISPAINDVLDGIRSVGVALGSGLLRIHRSCEGLLGELPGYAWDEKAAERGEDKPLKVDDHSADALRYALHSTAHEWRHLIKYEEVSGAAA</sequence>
<dbReference type="STRING" id="1196353.SAMN05444921_11345"/>
<dbReference type="Proteomes" id="UP000199063">
    <property type="component" value="Unassembled WGS sequence"/>
</dbReference>
<dbReference type="AlphaFoldDB" id="A0A1G9VXV7"/>